<comment type="caution">
    <text evidence="2">The sequence shown here is derived from an EMBL/GenBank/DDBJ whole genome shotgun (WGS) entry which is preliminary data.</text>
</comment>
<gene>
    <name evidence="2" type="ORF">CQW23_22675</name>
</gene>
<dbReference type="AlphaFoldDB" id="A0A2G2W1J6"/>
<dbReference type="InterPro" id="IPR050796">
    <property type="entry name" value="SCF_F-box_component"/>
</dbReference>
<organism evidence="2 3">
    <name type="scientific">Capsicum baccatum</name>
    <name type="common">Peruvian pepper</name>
    <dbReference type="NCBI Taxonomy" id="33114"/>
    <lineage>
        <taxon>Eukaryota</taxon>
        <taxon>Viridiplantae</taxon>
        <taxon>Streptophyta</taxon>
        <taxon>Embryophyta</taxon>
        <taxon>Tracheophyta</taxon>
        <taxon>Spermatophyta</taxon>
        <taxon>Magnoliopsida</taxon>
        <taxon>eudicotyledons</taxon>
        <taxon>Gunneridae</taxon>
        <taxon>Pentapetalae</taxon>
        <taxon>asterids</taxon>
        <taxon>lamiids</taxon>
        <taxon>Solanales</taxon>
        <taxon>Solanaceae</taxon>
        <taxon>Solanoideae</taxon>
        <taxon>Capsiceae</taxon>
        <taxon>Capsicum</taxon>
    </lineage>
</organism>
<sequence length="359" mass="40877">MVCHSKIPSLPEDIVYSILLDLPVKSLLRYQSRKTLFYENVEGELSRHYSIKVLSTEASINADSKVVSLDQLNVPVFCGKVSRSEVSSCSGLVFISHPEDSLILWNPFGRKCKRITEPNLLQKSSILWPRFVLAYDFVSEDYKVLCVHVFTTNTTDQHYIFETYSVKNQYWRTIDNTCPIPTDFSLHLNCNIISLNGSIHIMASNEEESEHMVMSFHLADETFVVIPAPSKCGELSILHTFGDHVCVMGTVGQEILIWSLEKDGKTWNNIRKFPAFPTRIGKPQYSGTVICITEYGNTGDLICVKENGNILWRKDGCRFIEYDVQKNKYTRVIVEELPPSVVTGPLYVESLVSLKFPWD</sequence>
<dbReference type="EMBL" id="MLFT02000009">
    <property type="protein sequence ID" value="PHT39102.1"/>
    <property type="molecule type" value="Genomic_DNA"/>
</dbReference>
<dbReference type="Pfam" id="PF08268">
    <property type="entry name" value="FBA_3"/>
    <property type="match status" value="1"/>
</dbReference>
<reference evidence="3" key="2">
    <citation type="journal article" date="2017" name="J. Anim. Genet.">
        <title>Multiple reference genome sequences of hot pepper reveal the massive evolution of plant disease resistance genes by retroduplication.</title>
        <authorList>
            <person name="Kim S."/>
            <person name="Park J."/>
            <person name="Yeom S.-I."/>
            <person name="Kim Y.-M."/>
            <person name="Seo E."/>
            <person name="Kim K.-T."/>
            <person name="Kim M.-S."/>
            <person name="Lee J.M."/>
            <person name="Cheong K."/>
            <person name="Shin H.-S."/>
            <person name="Kim S.-B."/>
            <person name="Han K."/>
            <person name="Lee J."/>
            <person name="Park M."/>
            <person name="Lee H.-A."/>
            <person name="Lee H.-Y."/>
            <person name="Lee Y."/>
            <person name="Oh S."/>
            <person name="Lee J.H."/>
            <person name="Choi E."/>
            <person name="Choi E."/>
            <person name="Lee S.E."/>
            <person name="Jeon J."/>
            <person name="Kim H."/>
            <person name="Choi G."/>
            <person name="Song H."/>
            <person name="Lee J."/>
            <person name="Lee S.-C."/>
            <person name="Kwon J.-K."/>
            <person name="Lee H.-Y."/>
            <person name="Koo N."/>
            <person name="Hong Y."/>
            <person name="Kim R.W."/>
            <person name="Kang W.-H."/>
            <person name="Huh J.H."/>
            <person name="Kang B.-C."/>
            <person name="Yang T.-J."/>
            <person name="Lee Y.-H."/>
            <person name="Bennetzen J.L."/>
            <person name="Choi D."/>
        </authorList>
    </citation>
    <scope>NUCLEOTIDE SEQUENCE [LARGE SCALE GENOMIC DNA]</scope>
    <source>
        <strain evidence="3">cv. PBC81</strain>
    </source>
</reference>
<dbReference type="Proteomes" id="UP000224567">
    <property type="component" value="Unassembled WGS sequence"/>
</dbReference>
<evidence type="ECO:0000313" key="2">
    <source>
        <dbReference type="EMBL" id="PHT39102.1"/>
    </source>
</evidence>
<dbReference type="PANTHER" id="PTHR31672:SF13">
    <property type="entry name" value="F-BOX PROTEIN CPR30-LIKE"/>
    <property type="match status" value="1"/>
</dbReference>
<dbReference type="PANTHER" id="PTHR31672">
    <property type="entry name" value="BNACNNG10540D PROTEIN"/>
    <property type="match status" value="1"/>
</dbReference>
<protein>
    <recommendedName>
        <fullName evidence="1">F-box associated beta-propeller type 3 domain-containing protein</fullName>
    </recommendedName>
</protein>
<accession>A0A2G2W1J6</accession>
<dbReference type="OrthoDB" id="1261176at2759"/>
<proteinExistence type="predicted"/>
<evidence type="ECO:0000313" key="3">
    <source>
        <dbReference type="Proteomes" id="UP000224567"/>
    </source>
</evidence>
<reference evidence="2 3" key="1">
    <citation type="journal article" date="2017" name="Genome Biol.">
        <title>New reference genome sequences of hot pepper reveal the massive evolution of plant disease-resistance genes by retroduplication.</title>
        <authorList>
            <person name="Kim S."/>
            <person name="Park J."/>
            <person name="Yeom S.I."/>
            <person name="Kim Y.M."/>
            <person name="Seo E."/>
            <person name="Kim K.T."/>
            <person name="Kim M.S."/>
            <person name="Lee J.M."/>
            <person name="Cheong K."/>
            <person name="Shin H.S."/>
            <person name="Kim S.B."/>
            <person name="Han K."/>
            <person name="Lee J."/>
            <person name="Park M."/>
            <person name="Lee H.A."/>
            <person name="Lee H.Y."/>
            <person name="Lee Y."/>
            <person name="Oh S."/>
            <person name="Lee J.H."/>
            <person name="Choi E."/>
            <person name="Choi E."/>
            <person name="Lee S.E."/>
            <person name="Jeon J."/>
            <person name="Kim H."/>
            <person name="Choi G."/>
            <person name="Song H."/>
            <person name="Lee J."/>
            <person name="Lee S.C."/>
            <person name="Kwon J.K."/>
            <person name="Lee H.Y."/>
            <person name="Koo N."/>
            <person name="Hong Y."/>
            <person name="Kim R.W."/>
            <person name="Kang W.H."/>
            <person name="Huh J.H."/>
            <person name="Kang B.C."/>
            <person name="Yang T.J."/>
            <person name="Lee Y.H."/>
            <person name="Bennetzen J.L."/>
            <person name="Choi D."/>
        </authorList>
    </citation>
    <scope>NUCLEOTIDE SEQUENCE [LARGE SCALE GENOMIC DNA]</scope>
    <source>
        <strain evidence="3">cv. PBC81</strain>
    </source>
</reference>
<dbReference type="SUPFAM" id="SSF50965">
    <property type="entry name" value="Galactose oxidase, central domain"/>
    <property type="match status" value="1"/>
</dbReference>
<evidence type="ECO:0000259" key="1">
    <source>
        <dbReference type="Pfam" id="PF08268"/>
    </source>
</evidence>
<keyword evidence="3" id="KW-1185">Reference proteome</keyword>
<dbReference type="NCBIfam" id="TIGR01640">
    <property type="entry name" value="F_box_assoc_1"/>
    <property type="match status" value="1"/>
</dbReference>
<dbReference type="InterPro" id="IPR013187">
    <property type="entry name" value="F-box-assoc_dom_typ3"/>
</dbReference>
<dbReference type="InterPro" id="IPR017451">
    <property type="entry name" value="F-box-assoc_interact_dom"/>
</dbReference>
<dbReference type="InterPro" id="IPR011043">
    <property type="entry name" value="Gal_Oxase/kelch_b-propeller"/>
</dbReference>
<name>A0A2G2W1J6_CAPBA</name>
<feature type="domain" description="F-box associated beta-propeller type 3" evidence="1">
    <location>
        <begin position="55"/>
        <end position="339"/>
    </location>
</feature>